<dbReference type="InterPro" id="IPR036515">
    <property type="entry name" value="Transposase_17_sf"/>
</dbReference>
<dbReference type="PANTHER" id="PTHR33360:SF2">
    <property type="entry name" value="TRANSPOSASE FOR INSERTION SEQUENCE ELEMENT IS200"/>
    <property type="match status" value="1"/>
</dbReference>
<dbReference type="GO" id="GO:0004803">
    <property type="term" value="F:transposase activity"/>
    <property type="evidence" value="ECO:0007669"/>
    <property type="project" value="InterPro"/>
</dbReference>
<evidence type="ECO:0000259" key="1">
    <source>
        <dbReference type="SMART" id="SM01321"/>
    </source>
</evidence>
<organism evidence="2 3">
    <name type="scientific">candidate division WWE3 bacterium</name>
    <dbReference type="NCBI Taxonomy" id="2053526"/>
    <lineage>
        <taxon>Bacteria</taxon>
        <taxon>Katanobacteria</taxon>
    </lineage>
</organism>
<dbReference type="Gene3D" id="3.30.70.1290">
    <property type="entry name" value="Transposase IS200-like"/>
    <property type="match status" value="1"/>
</dbReference>
<evidence type="ECO:0000313" key="2">
    <source>
        <dbReference type="EMBL" id="HAZ29427.1"/>
    </source>
</evidence>
<name>A0A351JT07_UNCKA</name>
<proteinExistence type="predicted"/>
<accession>A0A351JT07</accession>
<dbReference type="GO" id="GO:0006313">
    <property type="term" value="P:DNA transposition"/>
    <property type="evidence" value="ECO:0007669"/>
    <property type="project" value="InterPro"/>
</dbReference>
<dbReference type="Pfam" id="PF01797">
    <property type="entry name" value="Y1_Tnp"/>
    <property type="match status" value="1"/>
</dbReference>
<dbReference type="SUPFAM" id="SSF143422">
    <property type="entry name" value="Transposase IS200-like"/>
    <property type="match status" value="1"/>
</dbReference>
<protein>
    <submittedName>
        <fullName evidence="2">IS200/IS605 family transposase</fullName>
    </submittedName>
</protein>
<dbReference type="NCBIfam" id="NF033573">
    <property type="entry name" value="transpos_IS200"/>
    <property type="match status" value="1"/>
</dbReference>
<feature type="domain" description="Transposase IS200-like" evidence="1">
    <location>
        <begin position="10"/>
        <end position="130"/>
    </location>
</feature>
<dbReference type="Proteomes" id="UP000264072">
    <property type="component" value="Unassembled WGS sequence"/>
</dbReference>
<comment type="caution">
    <text evidence="2">The sequence shown here is derived from an EMBL/GenBank/DDBJ whole genome shotgun (WGS) entry which is preliminary data.</text>
</comment>
<reference evidence="2 3" key="1">
    <citation type="journal article" date="2018" name="Nat. Biotechnol.">
        <title>A standardized bacterial taxonomy based on genome phylogeny substantially revises the tree of life.</title>
        <authorList>
            <person name="Parks D.H."/>
            <person name="Chuvochina M."/>
            <person name="Waite D.W."/>
            <person name="Rinke C."/>
            <person name="Skarshewski A."/>
            <person name="Chaumeil P.A."/>
            <person name="Hugenholtz P."/>
        </authorList>
    </citation>
    <scope>NUCLEOTIDE SEQUENCE [LARGE SCALE GENOMIC DNA]</scope>
    <source>
        <strain evidence="2">UBA10185</strain>
    </source>
</reference>
<dbReference type="PANTHER" id="PTHR33360">
    <property type="entry name" value="TRANSPOSASE FOR INSERTION SEQUENCE ELEMENT IS200"/>
    <property type="match status" value="1"/>
</dbReference>
<sequence>MQVTYSGHSVYHTVYHIVFVTKYRRKVLNPGFAKYAHTVIKEVAEKVDGVLIEELNIQVDHVHAVMVIPPRYAVSKVVEIVKSQSTKIIRKKYPWLDKVYFGTLSLWSVGYFVSSVGLNEEAIKSYVKYQQKQDSGQAKLDL</sequence>
<evidence type="ECO:0000313" key="3">
    <source>
        <dbReference type="Proteomes" id="UP000264072"/>
    </source>
</evidence>
<gene>
    <name evidence="2" type="primary">tnpA</name>
    <name evidence="2" type="ORF">DCY43_01570</name>
</gene>
<dbReference type="GO" id="GO:0003677">
    <property type="term" value="F:DNA binding"/>
    <property type="evidence" value="ECO:0007669"/>
    <property type="project" value="InterPro"/>
</dbReference>
<dbReference type="SMART" id="SM01321">
    <property type="entry name" value="Y1_Tnp"/>
    <property type="match status" value="1"/>
</dbReference>
<dbReference type="InterPro" id="IPR002686">
    <property type="entry name" value="Transposase_17"/>
</dbReference>
<dbReference type="EMBL" id="DNHX01000013">
    <property type="protein sequence ID" value="HAZ29427.1"/>
    <property type="molecule type" value="Genomic_DNA"/>
</dbReference>
<dbReference type="AlphaFoldDB" id="A0A351JT07"/>